<evidence type="ECO:0000313" key="11">
    <source>
        <dbReference type="EMBL" id="KAK4045044.1"/>
    </source>
</evidence>
<evidence type="ECO:0000256" key="7">
    <source>
        <dbReference type="SAM" id="Coils"/>
    </source>
</evidence>
<dbReference type="InterPro" id="IPR024548">
    <property type="entry name" value="Cu2_monoox_C"/>
</dbReference>
<evidence type="ECO:0000256" key="8">
    <source>
        <dbReference type="SAM" id="MobiDB-lite"/>
    </source>
</evidence>
<dbReference type="PANTHER" id="PTHR10229">
    <property type="entry name" value="GTP-BINDING PROTEIN HFLX"/>
    <property type="match status" value="1"/>
</dbReference>
<dbReference type="Gene3D" id="6.10.250.2860">
    <property type="match status" value="1"/>
</dbReference>
<name>A0ABR0B8Y0_9CRUS</name>
<dbReference type="InterPro" id="IPR042108">
    <property type="entry name" value="GTPase_HflX_N_sf"/>
</dbReference>
<dbReference type="Gene3D" id="2.60.120.230">
    <property type="match status" value="1"/>
</dbReference>
<feature type="coiled-coil region" evidence="7">
    <location>
        <begin position="797"/>
        <end position="829"/>
    </location>
</feature>
<organism evidence="11 12">
    <name type="scientific">Daphnia magna</name>
    <dbReference type="NCBI Taxonomy" id="35525"/>
    <lineage>
        <taxon>Eukaryota</taxon>
        <taxon>Metazoa</taxon>
        <taxon>Ecdysozoa</taxon>
        <taxon>Arthropoda</taxon>
        <taxon>Crustacea</taxon>
        <taxon>Branchiopoda</taxon>
        <taxon>Diplostraca</taxon>
        <taxon>Cladocera</taxon>
        <taxon>Anomopoda</taxon>
        <taxon>Daphniidae</taxon>
        <taxon>Daphnia</taxon>
    </lineage>
</organism>
<feature type="signal peptide" evidence="9">
    <location>
        <begin position="1"/>
        <end position="18"/>
    </location>
</feature>
<dbReference type="SUPFAM" id="SSF49742">
    <property type="entry name" value="PHM/PNGase F"/>
    <property type="match status" value="2"/>
</dbReference>
<dbReference type="EMBL" id="JAOYFB010000041">
    <property type="protein sequence ID" value="KAK4045044.1"/>
    <property type="molecule type" value="Genomic_DNA"/>
</dbReference>
<accession>A0ABR0B8Y0</accession>
<dbReference type="CDD" id="cd01878">
    <property type="entry name" value="HflX"/>
    <property type="match status" value="1"/>
</dbReference>
<dbReference type="SUPFAM" id="SSF52540">
    <property type="entry name" value="P-loop containing nucleoside triphosphate hydrolases"/>
    <property type="match status" value="1"/>
</dbReference>
<evidence type="ECO:0000256" key="4">
    <source>
        <dbReference type="ARBA" id="ARBA00023134"/>
    </source>
</evidence>
<keyword evidence="1" id="KW-0479">Metal-binding</keyword>
<dbReference type="Pfam" id="PF03712">
    <property type="entry name" value="Cu2_monoox_C"/>
    <property type="match status" value="1"/>
</dbReference>
<feature type="chain" id="PRO_5045869040" description="Hflx-type G domain-containing protein" evidence="9">
    <location>
        <begin position="19"/>
        <end position="1044"/>
    </location>
</feature>
<gene>
    <name evidence="11" type="ORF">OUZ56_032452</name>
</gene>
<dbReference type="PANTHER" id="PTHR10229:SF0">
    <property type="entry name" value="GTP-BINDING PROTEIN 6-RELATED"/>
    <property type="match status" value="1"/>
</dbReference>
<dbReference type="NCBIfam" id="TIGR03156">
    <property type="entry name" value="GTP_HflX"/>
    <property type="match status" value="1"/>
</dbReference>
<dbReference type="Pfam" id="PF01926">
    <property type="entry name" value="MMR_HSR1"/>
    <property type="match status" value="1"/>
</dbReference>
<feature type="compositionally biased region" description="Basic and acidic residues" evidence="8">
    <location>
        <begin position="88"/>
        <end position="97"/>
    </location>
</feature>
<dbReference type="InterPro" id="IPR000323">
    <property type="entry name" value="Cu2_ascorb_mOase_N"/>
</dbReference>
<evidence type="ECO:0000259" key="10">
    <source>
        <dbReference type="PROSITE" id="PS51705"/>
    </source>
</evidence>
<comment type="caution">
    <text evidence="11">The sequence shown here is derived from an EMBL/GenBank/DDBJ whole genome shotgun (WGS) entry which is preliminary data.</text>
</comment>
<dbReference type="InterPro" id="IPR036939">
    <property type="entry name" value="Cu2_ascorb_mOase_N_sf"/>
</dbReference>
<dbReference type="InterPro" id="IPR016496">
    <property type="entry name" value="GTPase_HflX"/>
</dbReference>
<dbReference type="InterPro" id="IPR008977">
    <property type="entry name" value="PHM/PNGase_F_dom_sf"/>
</dbReference>
<keyword evidence="4" id="KW-0342">GTP-binding</keyword>
<dbReference type="InterPro" id="IPR006073">
    <property type="entry name" value="GTP-bd"/>
</dbReference>
<dbReference type="InterPro" id="IPR025121">
    <property type="entry name" value="GTPase_HflX_N"/>
</dbReference>
<keyword evidence="9" id="KW-0732">Signal</keyword>
<dbReference type="PROSITE" id="PS51705">
    <property type="entry name" value="G_HFLX"/>
    <property type="match status" value="1"/>
</dbReference>
<dbReference type="PROSITE" id="PS51257">
    <property type="entry name" value="PROKAR_LIPOPROTEIN"/>
    <property type="match status" value="1"/>
</dbReference>
<sequence>MRTPWLPLLALVPAFAFACSSGVSSVADVDAGADGSAKGALPCAIDTIVEKNCRQCHGSTPTFGAPMPLVTLDDFKAARGATTAAELSKTRIHDPARRMPQPPNAPLSDADSKVFDDWVAQGAPAGTACTSGLDGGTTDGSINANCTPDVELASPDTWTQPADSADDYICYGVDVPVTEKRQAIAFVPRVDNKQIVHHILLFQAPKAVSTKPASCAFGGERDWKIIYGWAPGGQAVELPPEAGYPMDATAHYVVQVHYNNARGLVGQTDRSGVSLCTTNKIRPNDADVLAFGSVNFSVPPMSTKDITRNLQVPSGLPDIHLVAAFPHMHEYGTTISTTSKGVDLGSVANWDFNNQPWFPVDHVVKAGDTVTTRCAWKNPTNQPISFGEKTGDEMCFSFTMYYPKITSPQWNWGVARGMPSATESSATGVSYIGRNRFPITLHGNTSGLSPTAVKSLERLLRRRVPATNVGTPELYRGLAEASREAGRQVGVLVHRSGDVDYVIVGDAHRLMLPDIGRLRAAAGRFRGLRLIHTHVHGEALTRDDLVDLVRLRLDLVAALQLTPTGEPKTIHWACNVPTHPDDPQALPYRLHAPVPPALLEVDVGRLMADLEAEFARRSSGREVRAKDGRAILVHVGAPDRSQGDAKQAKMNAAAEGAASMRELVELARTAGVEVVDTLVQIRERFDAKYLLGKGRLEDVVLRAIDLDADLLVFDRNLSPAQALAIAEVSDLKVIDRSQLILDVFAQRAQGRDGKLQVELAQLKYSLPRLAQKDDALSRLSGGIGGRGPGETKLEVGRRRAKDRVAHLERELQQLAKQRVERRRRRARAEIPTVAIVGYTNAGKSTLLNAMTGADVLAEDKLFATLDTRSRVLRVGWAGHGGREVVVTDTVGFIRNLPKDLFAAFRATFEEAADADLLLHVVDGSDPAAEAQLDVTAELLEELGLGDIPRLLVFNKADATGTLDQRMLSRRYRDAIWVSAVERDTTRSLVEKIAEELAEKWVDAARPRETPIAEGISIAGTVDSEVAQKAIEAAQAAIEATFAGE</sequence>
<dbReference type="PRINTS" id="PR00326">
    <property type="entry name" value="GTP1OBG"/>
</dbReference>
<feature type="domain" description="Hflx-type G" evidence="10">
    <location>
        <begin position="831"/>
        <end position="957"/>
    </location>
</feature>
<evidence type="ECO:0000256" key="1">
    <source>
        <dbReference type="ARBA" id="ARBA00022723"/>
    </source>
</evidence>
<evidence type="ECO:0000256" key="6">
    <source>
        <dbReference type="ARBA" id="ARBA00023180"/>
    </source>
</evidence>
<dbReference type="Proteomes" id="UP001234178">
    <property type="component" value="Unassembled WGS sequence"/>
</dbReference>
<evidence type="ECO:0000256" key="5">
    <source>
        <dbReference type="ARBA" id="ARBA00023157"/>
    </source>
</evidence>
<keyword evidence="6" id="KW-0325">Glycoprotein</keyword>
<feature type="region of interest" description="Disordered" evidence="8">
    <location>
        <begin position="87"/>
        <end position="110"/>
    </location>
</feature>
<keyword evidence="12" id="KW-1185">Reference proteome</keyword>
<keyword evidence="3" id="KW-0460">Magnesium</keyword>
<keyword evidence="5" id="KW-1015">Disulfide bond</keyword>
<evidence type="ECO:0000256" key="3">
    <source>
        <dbReference type="ARBA" id="ARBA00022842"/>
    </source>
</evidence>
<reference evidence="11 12" key="1">
    <citation type="journal article" date="2023" name="Nucleic Acids Res.">
        <title>The hologenome of Daphnia magna reveals possible DNA methylation and microbiome-mediated evolution of the host genome.</title>
        <authorList>
            <person name="Chaturvedi A."/>
            <person name="Li X."/>
            <person name="Dhandapani V."/>
            <person name="Marshall H."/>
            <person name="Kissane S."/>
            <person name="Cuenca-Cambronero M."/>
            <person name="Asole G."/>
            <person name="Calvet F."/>
            <person name="Ruiz-Romero M."/>
            <person name="Marangio P."/>
            <person name="Guigo R."/>
            <person name="Rago D."/>
            <person name="Mirbahai L."/>
            <person name="Eastwood N."/>
            <person name="Colbourne J.K."/>
            <person name="Zhou J."/>
            <person name="Mallon E."/>
            <person name="Orsini L."/>
        </authorList>
    </citation>
    <scope>NUCLEOTIDE SEQUENCE [LARGE SCALE GENOMIC DNA]</scope>
    <source>
        <strain evidence="11">LRV0_1</strain>
    </source>
</reference>
<evidence type="ECO:0000313" key="12">
    <source>
        <dbReference type="Proteomes" id="UP001234178"/>
    </source>
</evidence>
<proteinExistence type="inferred from homology"/>
<evidence type="ECO:0000256" key="9">
    <source>
        <dbReference type="SAM" id="SignalP"/>
    </source>
</evidence>
<dbReference type="InterPro" id="IPR030394">
    <property type="entry name" value="G_HFLX_dom"/>
</dbReference>
<dbReference type="Gene3D" id="3.40.50.11060">
    <property type="entry name" value="GTPase HflX, N-terminal domain"/>
    <property type="match status" value="1"/>
</dbReference>
<dbReference type="Pfam" id="PF13167">
    <property type="entry name" value="GTP-bdg_N"/>
    <property type="match status" value="1"/>
</dbReference>
<evidence type="ECO:0000256" key="2">
    <source>
        <dbReference type="ARBA" id="ARBA00022741"/>
    </source>
</evidence>
<keyword evidence="2" id="KW-0547">Nucleotide-binding</keyword>
<dbReference type="Gene3D" id="2.60.120.310">
    <property type="entry name" value="Copper type II, ascorbate-dependent monooxygenase, N-terminal domain"/>
    <property type="match status" value="1"/>
</dbReference>
<keyword evidence="7" id="KW-0175">Coiled coil</keyword>
<dbReference type="InterPro" id="IPR014784">
    <property type="entry name" value="Cu2_ascorb_mOase-like_C"/>
</dbReference>
<dbReference type="Pfam" id="PF16360">
    <property type="entry name" value="GTP-bdg_M"/>
    <property type="match status" value="1"/>
</dbReference>
<protein>
    <recommendedName>
        <fullName evidence="10">Hflx-type G domain-containing protein</fullName>
    </recommendedName>
</protein>
<dbReference type="InterPro" id="IPR027417">
    <property type="entry name" value="P-loop_NTPase"/>
</dbReference>
<dbReference type="InterPro" id="IPR032305">
    <property type="entry name" value="GTP-bd_M"/>
</dbReference>
<dbReference type="Gene3D" id="3.40.50.300">
    <property type="entry name" value="P-loop containing nucleotide triphosphate hydrolases"/>
    <property type="match status" value="1"/>
</dbReference>
<dbReference type="Pfam" id="PF01082">
    <property type="entry name" value="Cu2_monooxygen"/>
    <property type="match status" value="1"/>
</dbReference>
<dbReference type="HAMAP" id="MF_00900">
    <property type="entry name" value="GTPase_HflX"/>
    <property type="match status" value="1"/>
</dbReference>